<dbReference type="RefSeq" id="WP_222012553.1">
    <property type="nucleotide sequence ID" value="NZ_JABTXI010000026.1"/>
</dbReference>
<dbReference type="Proteomes" id="UP000720124">
    <property type="component" value="Unassembled WGS sequence"/>
</dbReference>
<reference evidence="1 2" key="1">
    <citation type="submission" date="2020-06" db="EMBL/GenBank/DDBJ databases">
        <title>Global-level population genomics: horizontal gene transfer, symbiosis and evolution in Rhizobia.</title>
        <authorList>
            <person name="Gai Y."/>
        </authorList>
    </citation>
    <scope>NUCLEOTIDE SEQUENCE [LARGE SCALE GENOMIC DNA]</scope>
    <source>
        <strain evidence="1 2">PLR6_1b</strain>
    </source>
</reference>
<name>A0ABS7LSH8_9HYPH</name>
<proteinExistence type="predicted"/>
<accession>A0ABS7LSH8</accession>
<comment type="caution">
    <text evidence="1">The sequence shown here is derived from an EMBL/GenBank/DDBJ whole genome shotgun (WGS) entry which is preliminary data.</text>
</comment>
<protein>
    <submittedName>
        <fullName evidence="1">Uncharacterized protein</fullName>
    </submittedName>
</protein>
<dbReference type="EMBL" id="JABTXI010000026">
    <property type="protein sequence ID" value="MBY3594260.1"/>
    <property type="molecule type" value="Genomic_DNA"/>
</dbReference>
<sequence>MGIEDLRARQRQTIMRSQLRQLGLDYLRSIEMKPENIERIRAAHPEHFHPSVGDVPDGWTDVLMSFLVEFRDLGEGMMSPGDVRFERTNSGLKAYVWPNSEMQWSPEKAQAVVGLQRHLYMSSRDLCEWCGKGDAVPVPLGERVTFFLCEEHKASAEAKLAAQIAAFDERVRFRDEMSVLFRPMSCMSIQVSDHNLDIMRKALRDIKKIVEERELIGKVYVTKVMESEGQLFISARCGQADPATQFEIADIVKHAEWESDQAQLAANKEDRDHDA</sequence>
<evidence type="ECO:0000313" key="2">
    <source>
        <dbReference type="Proteomes" id="UP000720124"/>
    </source>
</evidence>
<evidence type="ECO:0000313" key="1">
    <source>
        <dbReference type="EMBL" id="MBY3594260.1"/>
    </source>
</evidence>
<organism evidence="1 2">
    <name type="scientific">Rhizobium bangladeshense</name>
    <dbReference type="NCBI Taxonomy" id="1138189"/>
    <lineage>
        <taxon>Bacteria</taxon>
        <taxon>Pseudomonadati</taxon>
        <taxon>Pseudomonadota</taxon>
        <taxon>Alphaproteobacteria</taxon>
        <taxon>Hyphomicrobiales</taxon>
        <taxon>Rhizobiaceae</taxon>
        <taxon>Rhizobium/Agrobacterium group</taxon>
        <taxon>Rhizobium</taxon>
    </lineage>
</organism>
<keyword evidence="2" id="KW-1185">Reference proteome</keyword>
<gene>
    <name evidence="1" type="ORF">HJA87_31150</name>
</gene>